<dbReference type="InterPro" id="IPR000477">
    <property type="entry name" value="RT_dom"/>
</dbReference>
<evidence type="ECO:0000259" key="3">
    <source>
        <dbReference type="PROSITE" id="PS50158"/>
    </source>
</evidence>
<gene>
    <name evidence="5" type="primary">LOC113494072</name>
</gene>
<dbReference type="Pfam" id="PF00078">
    <property type="entry name" value="RVT_1"/>
    <property type="match status" value="1"/>
</dbReference>
<dbReference type="Gene3D" id="4.10.60.10">
    <property type="entry name" value="Zinc finger, CCHC-type"/>
    <property type="match status" value="1"/>
</dbReference>
<dbReference type="InterPro" id="IPR005135">
    <property type="entry name" value="Endo/exonuclease/phosphatase"/>
</dbReference>
<feature type="region of interest" description="Disordered" evidence="2">
    <location>
        <begin position="1086"/>
        <end position="1111"/>
    </location>
</feature>
<dbReference type="GO" id="GO:0003824">
    <property type="term" value="F:catalytic activity"/>
    <property type="evidence" value="ECO:0007669"/>
    <property type="project" value="InterPro"/>
</dbReference>
<evidence type="ECO:0000313" key="4">
    <source>
        <dbReference type="Proteomes" id="UP000322000"/>
    </source>
</evidence>
<evidence type="ECO:0000313" key="5">
    <source>
        <dbReference type="RefSeq" id="XP_026728011.1"/>
    </source>
</evidence>
<evidence type="ECO:0000256" key="2">
    <source>
        <dbReference type="SAM" id="MobiDB-lite"/>
    </source>
</evidence>
<dbReference type="GO" id="GO:0003676">
    <property type="term" value="F:nucleic acid binding"/>
    <property type="evidence" value="ECO:0007669"/>
    <property type="project" value="InterPro"/>
</dbReference>
<organism evidence="4 5">
    <name type="scientific">Trichoplusia ni</name>
    <name type="common">Cabbage looper</name>
    <dbReference type="NCBI Taxonomy" id="7111"/>
    <lineage>
        <taxon>Eukaryota</taxon>
        <taxon>Metazoa</taxon>
        <taxon>Ecdysozoa</taxon>
        <taxon>Arthropoda</taxon>
        <taxon>Hexapoda</taxon>
        <taxon>Insecta</taxon>
        <taxon>Pterygota</taxon>
        <taxon>Neoptera</taxon>
        <taxon>Endopterygota</taxon>
        <taxon>Lepidoptera</taxon>
        <taxon>Glossata</taxon>
        <taxon>Ditrysia</taxon>
        <taxon>Noctuoidea</taxon>
        <taxon>Noctuidae</taxon>
        <taxon>Plusiinae</taxon>
        <taxon>Trichoplusia</taxon>
    </lineage>
</organism>
<dbReference type="Proteomes" id="UP000322000">
    <property type="component" value="Chromosome 5"/>
</dbReference>
<dbReference type="CDD" id="cd09077">
    <property type="entry name" value="R1-I-EN"/>
    <property type="match status" value="1"/>
</dbReference>
<feature type="domain" description="CCHC-type" evidence="3">
    <location>
        <begin position="638"/>
        <end position="651"/>
    </location>
</feature>
<evidence type="ECO:0000256" key="1">
    <source>
        <dbReference type="PROSITE-ProRule" id="PRU00047"/>
    </source>
</evidence>
<feature type="domain" description="CCHC-type" evidence="3">
    <location>
        <begin position="614"/>
        <end position="630"/>
    </location>
</feature>
<dbReference type="InterPro" id="IPR043502">
    <property type="entry name" value="DNA/RNA_pol_sf"/>
</dbReference>
<dbReference type="SUPFAM" id="SSF56672">
    <property type="entry name" value="DNA/RNA polymerases"/>
    <property type="match status" value="1"/>
</dbReference>
<dbReference type="InterPro" id="IPR036875">
    <property type="entry name" value="Znf_CCHC_sf"/>
</dbReference>
<keyword evidence="1" id="KW-0862">Zinc</keyword>
<dbReference type="GO" id="GO:0008270">
    <property type="term" value="F:zinc ion binding"/>
    <property type="evidence" value="ECO:0007669"/>
    <property type="project" value="UniProtKB-KW"/>
</dbReference>
<dbReference type="SUPFAM" id="SSF56219">
    <property type="entry name" value="DNase I-like"/>
    <property type="match status" value="1"/>
</dbReference>
<dbReference type="CDD" id="cd01650">
    <property type="entry name" value="RT_nLTR_like"/>
    <property type="match status" value="1"/>
</dbReference>
<feature type="region of interest" description="Disordered" evidence="2">
    <location>
        <begin position="1"/>
        <end position="157"/>
    </location>
</feature>
<dbReference type="PROSITE" id="PS50158">
    <property type="entry name" value="ZF_CCHC"/>
    <property type="match status" value="2"/>
</dbReference>
<dbReference type="GeneID" id="113494072"/>
<feature type="compositionally biased region" description="Low complexity" evidence="2">
    <location>
        <begin position="280"/>
        <end position="291"/>
    </location>
</feature>
<dbReference type="Pfam" id="PF00098">
    <property type="entry name" value="zf-CCHC"/>
    <property type="match status" value="1"/>
</dbReference>
<dbReference type="KEGG" id="tnl:113494072"/>
<sequence length="1424" mass="152977">MSDTESFVVSCDPADARRSQVPGPASVKLVTDGRAGVGDQAPVADNITGSTEYAEERPRGSSSVRKRPRDRASMGGGSAGQSSDEDGLPAPKLPTGRRGRQTSRGASASRPRRDAQGRFVRSSAQAASEAESDVGVTTEDPGGESGASLGSSKAALNAARREQRKAVAADEVSAMAERARERRAALTAEGGEPSAAALSQLALDGVDLVLKVATKSGSLKGTFTRGLKEAAADIKEAVGVLLNRTASDEVAKLQEENGRLRADLEDLRRQVAALSEQQQRRTPPTVAAPVVAPSPAPRPASARSDDEVERIVRLCMLQCGSMVNARIEAVSRRLPPETLRPPLAADARRRTEEPPRPAPRQGKPTGGVKKPGEGAPPSAKPTTAGSKGESWATVVGRKKARKAAKADSAAARAPGPTAKAAAQPARRTAKGGRKGPAVRAPRSEAVTLTLQPGAAERGVTYQSVIAEAKAKIKLSDLGLQSVTVRQTVTGARLFEVAGAASGSAEKADALAAKMREVLNPEDVRVSRPVKTAEVRITGLDDSVTPEEVVAAVACSGECPPDRVRAGDIRTDATGLGAVWVRCPVASAKKIALAGEVKVGWVAARVKLLQPRALRCFRCLEKGHVRAKCTSAADRSGLCYRCGQPGHKAAQCSAALNCCLCSAAGKPAGHRLGGGACGMPTSTAKKAGKRSSKPAGGNINHSARAQDLLLQTMAEWSIDVAVVAEPYFVPARDNWLGCADGLVAIIGGTLIDPSRGRGWVAAVSDGIAVVGAYFSPNKSLADFEGFFVELGAVVNRYHPRPVLVLGDLNAKSSAWGSPVTDSRGEALEEWAVTTGLVVLNRGSEYTCVRQRGGSIVDVSFASPSVAGRVRDWRVAVEVETLSDHRYIRFDVSAQTASGRHPTTPINDGPRWALKRIDRELLEEAALVQSWIWESATDGPVDVEAVALWFRGAMTQICDASMPRVSQQSARRRVYWWTDEIARLRVECVAARRRYTRYRRRRRRDPVEEGALYEVYRASKETLWLAIGDSKSRAGEELLGSLDRDPWGRPYRWVRGKLRPWAPPVVQGMQPQLLEAVVSALFPERTGHVPPAMASPSATDSPDEESTDVPEVTQEETRAAVSRLRAKNTAPGPDGVPGRALVLALKELEPQLRGLFTACLERGQFPSLWKEGRLVLLRKEGRPADSPSAYRPIVLLDEAGKLFERIIADRLVSHLCREGPDLDDNQFGFRRGRSTIDAIMRVRALAEETVSRGGVVLAVSLDISNAFNTLPWSCIREALKYHRVPPYLRRTVGGPIWRIGASPIGDVTVLILFHTMDTFFRSLAYLSIFLNLIELPDDKRNEADQLTLKIIAGSILVPLWIGKDILLVILQCVLCEKFYIAVEEAESACIQMVKKIDHSGERPGFLLEIEETVITVSVISPVRSEQ</sequence>
<dbReference type="OrthoDB" id="415822at2759"/>
<keyword evidence="4" id="KW-1185">Reference proteome</keyword>
<dbReference type="InterPro" id="IPR036691">
    <property type="entry name" value="Endo/exonu/phosph_ase_sf"/>
</dbReference>
<keyword evidence="1" id="KW-0479">Metal-binding</keyword>
<feature type="region of interest" description="Disordered" evidence="2">
    <location>
        <begin position="273"/>
        <end position="306"/>
    </location>
</feature>
<dbReference type="InterPro" id="IPR001878">
    <property type="entry name" value="Znf_CCHC"/>
</dbReference>
<dbReference type="GO" id="GO:0071897">
    <property type="term" value="P:DNA biosynthetic process"/>
    <property type="evidence" value="ECO:0007669"/>
    <property type="project" value="UniProtKB-ARBA"/>
</dbReference>
<protein>
    <submittedName>
        <fullName evidence="5">Uncharacterized protein LOC113494072</fullName>
    </submittedName>
</protein>
<keyword evidence="1" id="KW-0863">Zinc-finger</keyword>
<dbReference type="InParanoid" id="A0A7E5VIJ0"/>
<proteinExistence type="predicted"/>
<feature type="compositionally biased region" description="Basic and acidic residues" evidence="2">
    <location>
        <begin position="346"/>
        <end position="355"/>
    </location>
</feature>
<feature type="compositionally biased region" description="Low complexity" evidence="2">
    <location>
        <begin position="406"/>
        <end position="426"/>
    </location>
</feature>
<dbReference type="Pfam" id="PF14529">
    <property type="entry name" value="Exo_endo_phos_2"/>
    <property type="match status" value="1"/>
</dbReference>
<reference evidence="5" key="1">
    <citation type="submission" date="2025-08" db="UniProtKB">
        <authorList>
            <consortium name="RefSeq"/>
        </authorList>
    </citation>
    <scope>IDENTIFICATION</scope>
</reference>
<accession>A0A7E5VIJ0</accession>
<feature type="region of interest" description="Disordered" evidence="2">
    <location>
        <begin position="337"/>
        <end position="443"/>
    </location>
</feature>
<dbReference type="SUPFAM" id="SSF57756">
    <property type="entry name" value="Retrovirus zinc finger-like domains"/>
    <property type="match status" value="1"/>
</dbReference>
<feature type="compositionally biased region" description="Low complexity" evidence="2">
    <location>
        <begin position="146"/>
        <end position="157"/>
    </location>
</feature>
<name>A0A7E5VIJ0_TRINI</name>
<dbReference type="Gene3D" id="3.60.10.10">
    <property type="entry name" value="Endonuclease/exonuclease/phosphatase"/>
    <property type="match status" value="1"/>
</dbReference>
<dbReference type="SMART" id="SM00343">
    <property type="entry name" value="ZnF_C2HC"/>
    <property type="match status" value="2"/>
</dbReference>
<dbReference type="PANTHER" id="PTHR19446">
    <property type="entry name" value="REVERSE TRANSCRIPTASES"/>
    <property type="match status" value="1"/>
</dbReference>
<dbReference type="RefSeq" id="XP_026728011.1">
    <property type="nucleotide sequence ID" value="XM_026872210.1"/>
</dbReference>